<feature type="transmembrane region" description="Helical" evidence="1">
    <location>
        <begin position="107"/>
        <end position="129"/>
    </location>
</feature>
<keyword evidence="1" id="KW-1133">Transmembrane helix</keyword>
<keyword evidence="1" id="KW-0812">Transmembrane</keyword>
<sequence>MESSLLAMGRMESSLLVMGRMESSLLAMERMESSLLVMGRMESSFLVMGRMESSLLVMGRMEFSFLMMERMESSRKQCLQQYVLMLAGLMTYINFMSVKLFVRVQNVFTGCKLLACVIVILGGIYELCIESYYHPNSMKTITGPDSPLGTVPRAYGYEAGGERGVSGVRVFGLGCMKKVKEDGDPKHSTAPSQYNIKCFKL</sequence>
<dbReference type="Gene3D" id="1.20.1740.10">
    <property type="entry name" value="Amino acid/polyamine transporter I"/>
    <property type="match status" value="1"/>
</dbReference>
<reference evidence="2" key="1">
    <citation type="submission" date="2020-11" db="EMBL/GenBank/DDBJ databases">
        <authorList>
            <person name="Tran Van P."/>
        </authorList>
    </citation>
    <scope>NUCLEOTIDE SEQUENCE</scope>
</reference>
<dbReference type="EMBL" id="OD569363">
    <property type="protein sequence ID" value="CAD7447886.1"/>
    <property type="molecule type" value="Genomic_DNA"/>
</dbReference>
<name>A0A7R9F8I6_9NEOP</name>
<keyword evidence="1" id="KW-0472">Membrane</keyword>
<protein>
    <submittedName>
        <fullName evidence="2">Uncharacterized protein</fullName>
    </submittedName>
</protein>
<accession>A0A7R9F8I6</accession>
<organism evidence="2">
    <name type="scientific">Timema bartmani</name>
    <dbReference type="NCBI Taxonomy" id="61472"/>
    <lineage>
        <taxon>Eukaryota</taxon>
        <taxon>Metazoa</taxon>
        <taxon>Ecdysozoa</taxon>
        <taxon>Arthropoda</taxon>
        <taxon>Hexapoda</taxon>
        <taxon>Insecta</taxon>
        <taxon>Pterygota</taxon>
        <taxon>Neoptera</taxon>
        <taxon>Polyneoptera</taxon>
        <taxon>Phasmatodea</taxon>
        <taxon>Timematodea</taxon>
        <taxon>Timematoidea</taxon>
        <taxon>Timematidae</taxon>
        <taxon>Timema</taxon>
    </lineage>
</organism>
<evidence type="ECO:0000313" key="2">
    <source>
        <dbReference type="EMBL" id="CAD7447886.1"/>
    </source>
</evidence>
<gene>
    <name evidence="2" type="ORF">TBIB3V08_LOCUS10188</name>
</gene>
<dbReference type="AlphaFoldDB" id="A0A7R9F8I6"/>
<evidence type="ECO:0000256" key="1">
    <source>
        <dbReference type="SAM" id="Phobius"/>
    </source>
</evidence>
<proteinExistence type="predicted"/>